<gene>
    <name evidence="1" type="ORF">HPB47_021612</name>
</gene>
<sequence length="308" mass="35058">MKFPASFDVCNVKQALEYQARPGDVILSTYPKSGTTWMQYIVWCLCHMDEMDEGRLPNIGRMLAEEFPYIDASRKIALSVYRLMGSSLVPCEAGTTLGVKCTAWDWQAESWTVLRLASSSTEVGTDVLKNRQPPRLIKHHLPQSMSPHHPEAKHIVVVRNPFDVFVSWVHAKREALGVDCEDVDTLLHRFLSGDLEYGCYFEHLFSWYAKRGDTNVLLVYYERLKEDFKSVALEIAHFLDVPEVVKRLDQGLVDKLQEVTSLKNLRLTSNLQLKRCLPHPSQLLSHSQDCGGQLRVVTSEGGFKGDYL</sequence>
<organism evidence="1 2">
    <name type="scientific">Ixodes persulcatus</name>
    <name type="common">Taiga tick</name>
    <dbReference type="NCBI Taxonomy" id="34615"/>
    <lineage>
        <taxon>Eukaryota</taxon>
        <taxon>Metazoa</taxon>
        <taxon>Ecdysozoa</taxon>
        <taxon>Arthropoda</taxon>
        <taxon>Chelicerata</taxon>
        <taxon>Arachnida</taxon>
        <taxon>Acari</taxon>
        <taxon>Parasitiformes</taxon>
        <taxon>Ixodida</taxon>
        <taxon>Ixodoidea</taxon>
        <taxon>Ixodidae</taxon>
        <taxon>Ixodinae</taxon>
        <taxon>Ixodes</taxon>
    </lineage>
</organism>
<dbReference type="Proteomes" id="UP000805193">
    <property type="component" value="Unassembled WGS sequence"/>
</dbReference>
<protein>
    <submittedName>
        <fullName evidence="1">Uncharacterized protein</fullName>
    </submittedName>
</protein>
<reference evidence="1 2" key="1">
    <citation type="journal article" date="2020" name="Cell">
        <title>Large-Scale Comparative Analyses of Tick Genomes Elucidate Their Genetic Diversity and Vector Capacities.</title>
        <authorList>
            <consortium name="Tick Genome and Microbiome Consortium (TIGMIC)"/>
            <person name="Jia N."/>
            <person name="Wang J."/>
            <person name="Shi W."/>
            <person name="Du L."/>
            <person name="Sun Y."/>
            <person name="Zhan W."/>
            <person name="Jiang J.F."/>
            <person name="Wang Q."/>
            <person name="Zhang B."/>
            <person name="Ji P."/>
            <person name="Bell-Sakyi L."/>
            <person name="Cui X.M."/>
            <person name="Yuan T.T."/>
            <person name="Jiang B.G."/>
            <person name="Yang W.F."/>
            <person name="Lam T.T."/>
            <person name="Chang Q.C."/>
            <person name="Ding S.J."/>
            <person name="Wang X.J."/>
            <person name="Zhu J.G."/>
            <person name="Ruan X.D."/>
            <person name="Zhao L."/>
            <person name="Wei J.T."/>
            <person name="Ye R.Z."/>
            <person name="Que T.C."/>
            <person name="Du C.H."/>
            <person name="Zhou Y.H."/>
            <person name="Cheng J.X."/>
            <person name="Dai P.F."/>
            <person name="Guo W.B."/>
            <person name="Han X.H."/>
            <person name="Huang E.J."/>
            <person name="Li L.F."/>
            <person name="Wei W."/>
            <person name="Gao Y.C."/>
            <person name="Liu J.Z."/>
            <person name="Shao H.Z."/>
            <person name="Wang X."/>
            <person name="Wang C.C."/>
            <person name="Yang T.C."/>
            <person name="Huo Q.B."/>
            <person name="Li W."/>
            <person name="Chen H.Y."/>
            <person name="Chen S.E."/>
            <person name="Zhou L.G."/>
            <person name="Ni X.B."/>
            <person name="Tian J.H."/>
            <person name="Sheng Y."/>
            <person name="Liu T."/>
            <person name="Pan Y.S."/>
            <person name="Xia L.Y."/>
            <person name="Li J."/>
            <person name="Zhao F."/>
            <person name="Cao W.C."/>
        </authorList>
    </citation>
    <scope>NUCLEOTIDE SEQUENCE [LARGE SCALE GENOMIC DNA]</scope>
    <source>
        <strain evidence="1">Iper-2018</strain>
    </source>
</reference>
<dbReference type="EMBL" id="JABSTQ010009209">
    <property type="protein sequence ID" value="KAG0431627.1"/>
    <property type="molecule type" value="Genomic_DNA"/>
</dbReference>
<proteinExistence type="predicted"/>
<name>A0AC60QD16_IXOPE</name>
<keyword evidence="2" id="KW-1185">Reference proteome</keyword>
<comment type="caution">
    <text evidence="1">The sequence shown here is derived from an EMBL/GenBank/DDBJ whole genome shotgun (WGS) entry which is preliminary data.</text>
</comment>
<accession>A0AC60QD16</accession>
<evidence type="ECO:0000313" key="1">
    <source>
        <dbReference type="EMBL" id="KAG0431627.1"/>
    </source>
</evidence>
<evidence type="ECO:0000313" key="2">
    <source>
        <dbReference type="Proteomes" id="UP000805193"/>
    </source>
</evidence>